<dbReference type="Proteomes" id="UP000650628">
    <property type="component" value="Unassembled WGS sequence"/>
</dbReference>
<comment type="caution">
    <text evidence="4">The sequence shown here is derived from an EMBL/GenBank/DDBJ whole genome shotgun (WGS) entry which is preliminary data.</text>
</comment>
<evidence type="ECO:0000313" key="4">
    <source>
        <dbReference type="EMBL" id="GII31380.1"/>
    </source>
</evidence>
<sequence>MSQPTPGTPSLLRAINDRAALMVLLERGPLTRPELGALTGLSKPTASQLLSRLQDAGLVVLDGIREGLPGRTAELYRINPRAAHVAALDVTPGRIDVALADITGTVVAEHRLPTPGRSAGDVVERVRAALAGACADPRLDPASLSRVVIGIGGAIDPSTGRLGYAAHIPGWHIPDLVGTLRDGIGVPVDVENDVNLVAQAEQTRGAAQGHQDYVLLWADDGLGSALVLGGRLHRGATGGAGEVGYMPVLGAPTARDVGKRADHGFQALSGGPAVLRILRSHGLRGATPPTAVQNAVKAVERGDAQAEKALRELAGRLAIGLAAITAVVDPEIVVLSGGVLLSGGEVLRDLIEQELHTLTIPRPPLRLSTVEGNPVLAGALDLALGIARDETFGSVHRPETTSRREPHDRTRGEPDRRNPSIPS</sequence>
<dbReference type="Gene3D" id="3.30.420.40">
    <property type="match status" value="2"/>
</dbReference>
<evidence type="ECO:0000259" key="3">
    <source>
        <dbReference type="Pfam" id="PF12802"/>
    </source>
</evidence>
<dbReference type="GO" id="GO:0003700">
    <property type="term" value="F:DNA-binding transcription factor activity"/>
    <property type="evidence" value="ECO:0007669"/>
    <property type="project" value="InterPro"/>
</dbReference>
<dbReference type="InterPro" id="IPR000600">
    <property type="entry name" value="ROK"/>
</dbReference>
<dbReference type="Pfam" id="PF00480">
    <property type="entry name" value="ROK"/>
    <property type="match status" value="1"/>
</dbReference>
<dbReference type="PANTHER" id="PTHR18964">
    <property type="entry name" value="ROK (REPRESSOR, ORF, KINASE) FAMILY"/>
    <property type="match status" value="1"/>
</dbReference>
<organism evidence="4 5">
    <name type="scientific">Planotetraspora mira</name>
    <dbReference type="NCBI Taxonomy" id="58121"/>
    <lineage>
        <taxon>Bacteria</taxon>
        <taxon>Bacillati</taxon>
        <taxon>Actinomycetota</taxon>
        <taxon>Actinomycetes</taxon>
        <taxon>Streptosporangiales</taxon>
        <taxon>Streptosporangiaceae</taxon>
        <taxon>Planotetraspora</taxon>
    </lineage>
</organism>
<dbReference type="Gene3D" id="1.10.10.10">
    <property type="entry name" value="Winged helix-like DNA-binding domain superfamily/Winged helix DNA-binding domain"/>
    <property type="match status" value="1"/>
</dbReference>
<evidence type="ECO:0000256" key="2">
    <source>
        <dbReference type="SAM" id="MobiDB-lite"/>
    </source>
</evidence>
<comment type="similarity">
    <text evidence="1">Belongs to the ROK (NagC/XylR) family.</text>
</comment>
<dbReference type="InterPro" id="IPR036390">
    <property type="entry name" value="WH_DNA-bd_sf"/>
</dbReference>
<dbReference type="AlphaFoldDB" id="A0A8J3U218"/>
<dbReference type="EMBL" id="BOOO01000025">
    <property type="protein sequence ID" value="GII31380.1"/>
    <property type="molecule type" value="Genomic_DNA"/>
</dbReference>
<keyword evidence="5" id="KW-1185">Reference proteome</keyword>
<dbReference type="InterPro" id="IPR036388">
    <property type="entry name" value="WH-like_DNA-bd_sf"/>
</dbReference>
<evidence type="ECO:0000256" key="1">
    <source>
        <dbReference type="ARBA" id="ARBA00006479"/>
    </source>
</evidence>
<dbReference type="SUPFAM" id="SSF46785">
    <property type="entry name" value="Winged helix' DNA-binding domain"/>
    <property type="match status" value="1"/>
</dbReference>
<feature type="region of interest" description="Disordered" evidence="2">
    <location>
        <begin position="393"/>
        <end position="423"/>
    </location>
</feature>
<dbReference type="CDD" id="cd00090">
    <property type="entry name" value="HTH_ARSR"/>
    <property type="match status" value="1"/>
</dbReference>
<dbReference type="Pfam" id="PF12802">
    <property type="entry name" value="MarR_2"/>
    <property type="match status" value="1"/>
</dbReference>
<dbReference type="InterPro" id="IPR011991">
    <property type="entry name" value="ArsR-like_HTH"/>
</dbReference>
<name>A0A8J3U218_9ACTN</name>
<dbReference type="InterPro" id="IPR043129">
    <property type="entry name" value="ATPase_NBD"/>
</dbReference>
<dbReference type="InterPro" id="IPR000835">
    <property type="entry name" value="HTH_MarR-typ"/>
</dbReference>
<protein>
    <recommendedName>
        <fullName evidence="3">HTH marR-type domain-containing protein</fullName>
    </recommendedName>
</protein>
<dbReference type="PANTHER" id="PTHR18964:SF149">
    <property type="entry name" value="BIFUNCTIONAL UDP-N-ACETYLGLUCOSAMINE 2-EPIMERASE_N-ACETYLMANNOSAMINE KINASE"/>
    <property type="match status" value="1"/>
</dbReference>
<reference evidence="4 5" key="1">
    <citation type="submission" date="2021-01" db="EMBL/GenBank/DDBJ databases">
        <title>Whole genome shotgun sequence of Planotetraspora mira NBRC 15435.</title>
        <authorList>
            <person name="Komaki H."/>
            <person name="Tamura T."/>
        </authorList>
    </citation>
    <scope>NUCLEOTIDE SEQUENCE [LARGE SCALE GENOMIC DNA]</scope>
    <source>
        <strain evidence="4 5">NBRC 15435</strain>
    </source>
</reference>
<evidence type="ECO:0000313" key="5">
    <source>
        <dbReference type="Proteomes" id="UP000650628"/>
    </source>
</evidence>
<dbReference type="SUPFAM" id="SSF53067">
    <property type="entry name" value="Actin-like ATPase domain"/>
    <property type="match status" value="1"/>
</dbReference>
<feature type="domain" description="HTH marR-type" evidence="3">
    <location>
        <begin position="20"/>
        <end position="60"/>
    </location>
</feature>
<accession>A0A8J3U218</accession>
<dbReference type="RefSeq" id="WP_203955312.1">
    <property type="nucleotide sequence ID" value="NZ_BOOO01000025.1"/>
</dbReference>
<gene>
    <name evidence="4" type="ORF">Pmi06nite_48220</name>
</gene>
<proteinExistence type="inferred from homology"/>